<dbReference type="GO" id="GO:0005886">
    <property type="term" value="C:plasma membrane"/>
    <property type="evidence" value="ECO:0007669"/>
    <property type="project" value="TreeGrafter"/>
</dbReference>
<dbReference type="Gene3D" id="3.40.50.300">
    <property type="entry name" value="P-loop containing nucleotide triphosphate hydrolases"/>
    <property type="match status" value="1"/>
</dbReference>
<evidence type="ECO:0000313" key="2">
    <source>
        <dbReference type="EMBL" id="TWB54243.1"/>
    </source>
</evidence>
<dbReference type="InterPro" id="IPR027417">
    <property type="entry name" value="P-loop_NTPase"/>
</dbReference>
<dbReference type="SUPFAM" id="SSF140990">
    <property type="entry name" value="FtsH protease domain-like"/>
    <property type="match status" value="1"/>
</dbReference>
<evidence type="ECO:0000313" key="3">
    <source>
        <dbReference type="Proteomes" id="UP000318050"/>
    </source>
</evidence>
<dbReference type="Pfam" id="PF00004">
    <property type="entry name" value="AAA"/>
    <property type="match status" value="1"/>
</dbReference>
<dbReference type="GO" id="GO:0004176">
    <property type="term" value="F:ATP-dependent peptidase activity"/>
    <property type="evidence" value="ECO:0007669"/>
    <property type="project" value="InterPro"/>
</dbReference>
<dbReference type="GO" id="GO:0030163">
    <property type="term" value="P:protein catabolic process"/>
    <property type="evidence" value="ECO:0007669"/>
    <property type="project" value="TreeGrafter"/>
</dbReference>
<proteinExistence type="predicted"/>
<dbReference type="InterPro" id="IPR003593">
    <property type="entry name" value="AAA+_ATPase"/>
</dbReference>
<dbReference type="InterPro" id="IPR037219">
    <property type="entry name" value="Peptidase_M41-like"/>
</dbReference>
<dbReference type="GO" id="GO:0005524">
    <property type="term" value="F:ATP binding"/>
    <property type="evidence" value="ECO:0007669"/>
    <property type="project" value="InterPro"/>
</dbReference>
<dbReference type="GO" id="GO:0006508">
    <property type="term" value="P:proteolysis"/>
    <property type="evidence" value="ECO:0007669"/>
    <property type="project" value="InterPro"/>
</dbReference>
<evidence type="ECO:0000259" key="1">
    <source>
        <dbReference type="SMART" id="SM00382"/>
    </source>
</evidence>
<dbReference type="GO" id="GO:0004222">
    <property type="term" value="F:metalloendopeptidase activity"/>
    <property type="evidence" value="ECO:0007669"/>
    <property type="project" value="InterPro"/>
</dbReference>
<dbReference type="InterPro" id="IPR003959">
    <property type="entry name" value="ATPase_AAA_core"/>
</dbReference>
<gene>
    <name evidence="2" type="ORF">FBZ92_11510</name>
</gene>
<dbReference type="Gene3D" id="1.10.8.60">
    <property type="match status" value="1"/>
</dbReference>
<reference evidence="2 3" key="1">
    <citation type="submission" date="2019-06" db="EMBL/GenBank/DDBJ databases">
        <title>Genomic Encyclopedia of Type Strains, Phase IV (KMG-V): Genome sequencing to study the core and pangenomes of soil and plant-associated prokaryotes.</title>
        <authorList>
            <person name="Whitman W."/>
        </authorList>
    </citation>
    <scope>NUCLEOTIDE SEQUENCE [LARGE SCALE GENOMIC DNA]</scope>
    <source>
        <strain evidence="2 3">BR 11140</strain>
    </source>
</reference>
<feature type="domain" description="AAA+ ATPase" evidence="1">
    <location>
        <begin position="266"/>
        <end position="406"/>
    </location>
</feature>
<dbReference type="InterPro" id="IPR000642">
    <property type="entry name" value="Peptidase_M41"/>
</dbReference>
<accession>A0A560I5N5</accession>
<dbReference type="OrthoDB" id="9809379at2"/>
<dbReference type="Pfam" id="PF01434">
    <property type="entry name" value="Peptidase_M41"/>
    <property type="match status" value="1"/>
</dbReference>
<sequence>MAAAMIRRAVDSTPDLAEALDHGRLAIGIRVDRRGWVRPVAKVIGDVFREYCTRRHPQKPAPARDPIEILPSQDDFDLEVLQEVPQVDDYGDYPDPPLALPRWSIFHHSPSSGSRHELERLDDALAEDLAAGTGSVFVAAPSEQFPPAFSAALDFELELRPPTGAMVAAAMAECAGQTPAHVLPEELCALLDSLDFCLAGRAATTVDDWTRRLERTALGRIPVPPPVPPPIPPYLPGMPEFVDWAERLRRDLQDYRDGLIAWPEVAGRGVVLVGPPGVGKTQQLITLAARSGIPLISTSHGRWQSAGHQGDMLAAMARTFEDAARQKLCLVFVDELDAFLARGRGGNPSHESYNHQVMNFFLELLDGAAGRTGIIVVGACNFVERLDPALIRPGRMERVIRIGLPDQDVLAQILRYHLGEDVLADADLSGVAALAAGRTGADCELAVRSARGRARAGRRQMELADLEAEFAPPEPLADNRGPALRRLCAVHEAGHAVTAVLLQPGFLVSASISPSVDGGLGGVLYSAPAVDVIGQTEMLALVRILLAGRAAEEIVLGSPSGGAGGDEDSDLGKATFMVARMLANYGFGGQFTWAGRIDAESLPQIFALNSALAKRVEQVLAAQYGSACDLISHYRKAVEAVADLLLARITVSAEDVTMILVAFAPNAANVGGTLQ</sequence>
<dbReference type="PANTHER" id="PTHR23076">
    <property type="entry name" value="METALLOPROTEASE M41 FTSH"/>
    <property type="match status" value="1"/>
</dbReference>
<dbReference type="EMBL" id="VITT01000015">
    <property type="protein sequence ID" value="TWB54243.1"/>
    <property type="molecule type" value="Genomic_DNA"/>
</dbReference>
<dbReference type="SUPFAM" id="SSF52540">
    <property type="entry name" value="P-loop containing nucleoside triphosphate hydrolases"/>
    <property type="match status" value="1"/>
</dbReference>
<dbReference type="AlphaFoldDB" id="A0A560I5N5"/>
<protein>
    <submittedName>
        <fullName evidence="2">Peptidase M41-like protein</fullName>
    </submittedName>
</protein>
<dbReference type="CDD" id="cd19481">
    <property type="entry name" value="RecA-like_protease"/>
    <property type="match status" value="1"/>
</dbReference>
<comment type="caution">
    <text evidence="2">The sequence shown here is derived from an EMBL/GenBank/DDBJ whole genome shotgun (WGS) entry which is preliminary data.</text>
</comment>
<dbReference type="GO" id="GO:0016887">
    <property type="term" value="F:ATP hydrolysis activity"/>
    <property type="evidence" value="ECO:0007669"/>
    <property type="project" value="InterPro"/>
</dbReference>
<organism evidence="2 3">
    <name type="scientific">Nitrospirillum amazonense</name>
    <dbReference type="NCBI Taxonomy" id="28077"/>
    <lineage>
        <taxon>Bacteria</taxon>
        <taxon>Pseudomonadati</taxon>
        <taxon>Pseudomonadota</taxon>
        <taxon>Alphaproteobacteria</taxon>
        <taxon>Rhodospirillales</taxon>
        <taxon>Azospirillaceae</taxon>
        <taxon>Nitrospirillum</taxon>
    </lineage>
</organism>
<name>A0A560I5N5_9PROT</name>
<dbReference type="PANTHER" id="PTHR23076:SF97">
    <property type="entry name" value="ATP-DEPENDENT ZINC METALLOPROTEASE YME1L1"/>
    <property type="match status" value="1"/>
</dbReference>
<dbReference type="Proteomes" id="UP000318050">
    <property type="component" value="Unassembled WGS sequence"/>
</dbReference>
<dbReference type="SMART" id="SM00382">
    <property type="entry name" value="AAA"/>
    <property type="match status" value="1"/>
</dbReference>
<dbReference type="Gene3D" id="1.20.58.760">
    <property type="entry name" value="Peptidase M41"/>
    <property type="match status" value="1"/>
</dbReference>